<dbReference type="AlphaFoldDB" id="A0A9P4NWE0"/>
<sequence length="342" mass="38142">MSKPSQATSDDTSPRTKPTRSILSIPPSLKRLFDEFPLVTYAANELPARSVSVPNKRDRADIHAFYDAHLSRRRSSEGGGRGGGKGQRDDALHAFFSWAGEGDVSPNVASFNPGCLRWQAYLVSQGIKFHVVPSNNHASFPHSLPLVASHPHAGGPFAQPIITSEGLGKWAKKSGEMGMKEDAFMALVDGPVRRAWLFSMYMTPNFEKLTVPCYIDAHTSSPIIRLFSARELRQAAQAELLKYKPVIDERAIYSDAEDAFQALDSYFSRREEGTKPTTLLDAAVFAYTYLLLELAEDGWADRRLADMVRGLEGLRAHKEEIRKGYFRARPPGVWRRSKMVDV</sequence>
<evidence type="ECO:0000313" key="3">
    <source>
        <dbReference type="EMBL" id="KAF2432434.1"/>
    </source>
</evidence>
<dbReference type="OrthoDB" id="198787at2759"/>
<feature type="region of interest" description="Disordered" evidence="1">
    <location>
        <begin position="1"/>
        <end position="24"/>
    </location>
</feature>
<dbReference type="Proteomes" id="UP000800235">
    <property type="component" value="Unassembled WGS sequence"/>
</dbReference>
<proteinExistence type="predicted"/>
<accession>A0A9P4NWE0</accession>
<dbReference type="EMBL" id="MU007026">
    <property type="protein sequence ID" value="KAF2432434.1"/>
    <property type="molecule type" value="Genomic_DNA"/>
</dbReference>
<feature type="compositionally biased region" description="Polar residues" evidence="1">
    <location>
        <begin position="1"/>
        <end position="22"/>
    </location>
</feature>
<evidence type="ECO:0000256" key="1">
    <source>
        <dbReference type="SAM" id="MobiDB-lite"/>
    </source>
</evidence>
<dbReference type="InterPro" id="IPR012336">
    <property type="entry name" value="Thioredoxin-like_fold"/>
</dbReference>
<gene>
    <name evidence="3" type="ORF">EJ08DRAFT_677645</name>
</gene>
<keyword evidence="4" id="KW-1185">Reference proteome</keyword>
<evidence type="ECO:0000313" key="4">
    <source>
        <dbReference type="Proteomes" id="UP000800235"/>
    </source>
</evidence>
<comment type="caution">
    <text evidence="3">The sequence shown here is derived from an EMBL/GenBank/DDBJ whole genome shotgun (WGS) entry which is preliminary data.</text>
</comment>
<evidence type="ECO:0000259" key="2">
    <source>
        <dbReference type="Pfam" id="PF17172"/>
    </source>
</evidence>
<feature type="domain" description="Thioredoxin-like fold" evidence="2">
    <location>
        <begin position="113"/>
        <end position="205"/>
    </location>
</feature>
<reference evidence="3" key="1">
    <citation type="journal article" date="2020" name="Stud. Mycol.">
        <title>101 Dothideomycetes genomes: a test case for predicting lifestyles and emergence of pathogens.</title>
        <authorList>
            <person name="Haridas S."/>
            <person name="Albert R."/>
            <person name="Binder M."/>
            <person name="Bloem J."/>
            <person name="Labutti K."/>
            <person name="Salamov A."/>
            <person name="Andreopoulos B."/>
            <person name="Baker S."/>
            <person name="Barry K."/>
            <person name="Bills G."/>
            <person name="Bluhm B."/>
            <person name="Cannon C."/>
            <person name="Castanera R."/>
            <person name="Culley D."/>
            <person name="Daum C."/>
            <person name="Ezra D."/>
            <person name="Gonzalez J."/>
            <person name="Henrissat B."/>
            <person name="Kuo A."/>
            <person name="Liang C."/>
            <person name="Lipzen A."/>
            <person name="Lutzoni F."/>
            <person name="Magnuson J."/>
            <person name="Mondo S."/>
            <person name="Nolan M."/>
            <person name="Ohm R."/>
            <person name="Pangilinan J."/>
            <person name="Park H.-J."/>
            <person name="Ramirez L."/>
            <person name="Alfaro M."/>
            <person name="Sun H."/>
            <person name="Tritt A."/>
            <person name="Yoshinaga Y."/>
            <person name="Zwiers L.-H."/>
            <person name="Turgeon B."/>
            <person name="Goodwin S."/>
            <person name="Spatafora J."/>
            <person name="Crous P."/>
            <person name="Grigoriev I."/>
        </authorList>
    </citation>
    <scope>NUCLEOTIDE SEQUENCE</scope>
    <source>
        <strain evidence="3">CBS 130266</strain>
    </source>
</reference>
<protein>
    <recommendedName>
        <fullName evidence="2">Thioredoxin-like fold domain-containing protein</fullName>
    </recommendedName>
</protein>
<dbReference type="Pfam" id="PF17172">
    <property type="entry name" value="GST_N_4"/>
    <property type="match status" value="1"/>
</dbReference>
<name>A0A9P4NWE0_9PEZI</name>
<organism evidence="3 4">
    <name type="scientific">Tothia fuscella</name>
    <dbReference type="NCBI Taxonomy" id="1048955"/>
    <lineage>
        <taxon>Eukaryota</taxon>
        <taxon>Fungi</taxon>
        <taxon>Dikarya</taxon>
        <taxon>Ascomycota</taxon>
        <taxon>Pezizomycotina</taxon>
        <taxon>Dothideomycetes</taxon>
        <taxon>Pleosporomycetidae</taxon>
        <taxon>Venturiales</taxon>
        <taxon>Cylindrosympodiaceae</taxon>
        <taxon>Tothia</taxon>
    </lineage>
</organism>